<dbReference type="InterPro" id="IPR050638">
    <property type="entry name" value="AA-Vitamin_Transporters"/>
</dbReference>
<dbReference type="InterPro" id="IPR037185">
    <property type="entry name" value="EmrE-like"/>
</dbReference>
<dbReference type="PANTHER" id="PTHR32322">
    <property type="entry name" value="INNER MEMBRANE TRANSPORTER"/>
    <property type="match status" value="1"/>
</dbReference>
<feature type="transmembrane region" description="Helical" evidence="6">
    <location>
        <begin position="189"/>
        <end position="208"/>
    </location>
</feature>
<dbReference type="PANTHER" id="PTHR32322:SF2">
    <property type="entry name" value="EAMA DOMAIN-CONTAINING PROTEIN"/>
    <property type="match status" value="1"/>
</dbReference>
<dbReference type="GO" id="GO:0016020">
    <property type="term" value="C:membrane"/>
    <property type="evidence" value="ECO:0007669"/>
    <property type="project" value="UniProtKB-SubCell"/>
</dbReference>
<evidence type="ECO:0000256" key="5">
    <source>
        <dbReference type="ARBA" id="ARBA00023136"/>
    </source>
</evidence>
<gene>
    <name evidence="8" type="ORF">SAMN04488023_14417</name>
</gene>
<protein>
    <submittedName>
        <fullName evidence="8">Threonine/homoserine efflux transporter RhtA</fullName>
    </submittedName>
</protein>
<evidence type="ECO:0000256" key="6">
    <source>
        <dbReference type="SAM" id="Phobius"/>
    </source>
</evidence>
<dbReference type="SUPFAM" id="SSF103481">
    <property type="entry name" value="Multidrug resistance efflux transporter EmrE"/>
    <property type="match status" value="2"/>
</dbReference>
<proteinExistence type="inferred from homology"/>
<evidence type="ECO:0000313" key="8">
    <source>
        <dbReference type="EMBL" id="SES22051.1"/>
    </source>
</evidence>
<keyword evidence="3 6" id="KW-0812">Transmembrane</keyword>
<dbReference type="RefSeq" id="WP_090888842.1">
    <property type="nucleotide sequence ID" value="NZ_FOGG01000044.1"/>
</dbReference>
<feature type="transmembrane region" description="Helical" evidence="6">
    <location>
        <begin position="75"/>
        <end position="96"/>
    </location>
</feature>
<evidence type="ECO:0000256" key="4">
    <source>
        <dbReference type="ARBA" id="ARBA00022989"/>
    </source>
</evidence>
<keyword evidence="9" id="KW-1185">Reference proteome</keyword>
<feature type="transmembrane region" description="Helical" evidence="6">
    <location>
        <begin position="276"/>
        <end position="293"/>
    </location>
</feature>
<dbReference type="Pfam" id="PF00892">
    <property type="entry name" value="EamA"/>
    <property type="match status" value="2"/>
</dbReference>
<dbReference type="Proteomes" id="UP000199572">
    <property type="component" value="Unassembled WGS sequence"/>
</dbReference>
<dbReference type="OrthoDB" id="9810818at2"/>
<evidence type="ECO:0000256" key="2">
    <source>
        <dbReference type="ARBA" id="ARBA00007362"/>
    </source>
</evidence>
<name>A0A1H9VKL1_9SPHI</name>
<evidence type="ECO:0000313" key="9">
    <source>
        <dbReference type="Proteomes" id="UP000199572"/>
    </source>
</evidence>
<comment type="similarity">
    <text evidence="2">Belongs to the EamA transporter family.</text>
</comment>
<dbReference type="InterPro" id="IPR000620">
    <property type="entry name" value="EamA_dom"/>
</dbReference>
<keyword evidence="5 6" id="KW-0472">Membrane</keyword>
<dbReference type="EMBL" id="FOGG01000044">
    <property type="protein sequence ID" value="SES22051.1"/>
    <property type="molecule type" value="Genomic_DNA"/>
</dbReference>
<accession>A0A1H9VKL1</accession>
<feature type="transmembrane region" description="Helical" evidence="6">
    <location>
        <begin position="220"/>
        <end position="240"/>
    </location>
</feature>
<evidence type="ECO:0000259" key="7">
    <source>
        <dbReference type="Pfam" id="PF00892"/>
    </source>
</evidence>
<feature type="domain" description="EamA" evidence="7">
    <location>
        <begin position="161"/>
        <end position="293"/>
    </location>
</feature>
<feature type="transmembrane region" description="Helical" evidence="6">
    <location>
        <begin position="102"/>
        <end position="122"/>
    </location>
</feature>
<reference evidence="8 9" key="1">
    <citation type="submission" date="2016-10" db="EMBL/GenBank/DDBJ databases">
        <authorList>
            <person name="de Groot N.N."/>
        </authorList>
    </citation>
    <scope>NUCLEOTIDE SEQUENCE [LARGE SCALE GENOMIC DNA]</scope>
    <source>
        <strain evidence="8 9">DSM 18610</strain>
    </source>
</reference>
<comment type="subcellular location">
    <subcellularLocation>
        <location evidence="1">Membrane</location>
        <topology evidence="1">Multi-pass membrane protein</topology>
    </subcellularLocation>
</comment>
<keyword evidence="4 6" id="KW-1133">Transmembrane helix</keyword>
<feature type="transmembrane region" description="Helical" evidence="6">
    <location>
        <begin position="129"/>
        <end position="149"/>
    </location>
</feature>
<organism evidence="8 9">
    <name type="scientific">Pedobacter rhizosphaerae</name>
    <dbReference type="NCBI Taxonomy" id="390241"/>
    <lineage>
        <taxon>Bacteria</taxon>
        <taxon>Pseudomonadati</taxon>
        <taxon>Bacteroidota</taxon>
        <taxon>Sphingobacteriia</taxon>
        <taxon>Sphingobacteriales</taxon>
        <taxon>Sphingobacteriaceae</taxon>
        <taxon>Pedobacter</taxon>
    </lineage>
</organism>
<evidence type="ECO:0000256" key="3">
    <source>
        <dbReference type="ARBA" id="ARBA00022692"/>
    </source>
</evidence>
<feature type="transmembrane region" description="Helical" evidence="6">
    <location>
        <begin position="155"/>
        <end position="177"/>
    </location>
</feature>
<dbReference type="AlphaFoldDB" id="A0A1H9VKL1"/>
<feature type="transmembrane region" description="Helical" evidence="6">
    <location>
        <begin position="40"/>
        <end position="63"/>
    </location>
</feature>
<feature type="transmembrane region" description="Helical" evidence="6">
    <location>
        <begin position="252"/>
        <end position="270"/>
    </location>
</feature>
<evidence type="ECO:0000256" key="1">
    <source>
        <dbReference type="ARBA" id="ARBA00004141"/>
    </source>
</evidence>
<feature type="domain" description="EamA" evidence="7">
    <location>
        <begin position="8"/>
        <end position="147"/>
    </location>
</feature>
<sequence length="295" mass="31910">MENGNQLKGFLLAILAATLWGVSGTFGQFVFSNRGVDPAWLVTVRCLSSGLILLALGYFRFGLNIFNIWKSNTDILALLIFGLIGIPLVQYTYFAAIQHSNAATATVLQYAGPALIAIYLAIVNKRLPGVFSMLAIVLAIAGTFLLVTHGSFNSLSISGLALFWGINSAVALAFYSIQPIKLLHRYHAIVVIGWAMLIGGIAFSFVRVPWQVEGTWDLDTYISTAFIIFLGSVVAFYAYLSAVKWIGAQTTSLLASAEPLSAALISVFWLKVSFGSMDILGSVLILLAIFLLARK</sequence>